<dbReference type="NCBIfam" id="NF001159">
    <property type="entry name" value="PRK00150.1-3"/>
    <property type="match status" value="1"/>
</dbReference>
<proteinExistence type="inferred from homology"/>
<keyword evidence="8" id="KW-1185">Reference proteome</keyword>
<dbReference type="EC" id="3.5.1.88" evidence="6"/>
<dbReference type="KEGG" id="saes:HBH39_14590"/>
<keyword evidence="3 6" id="KW-0378">Hydrolase</keyword>
<evidence type="ECO:0000256" key="3">
    <source>
        <dbReference type="ARBA" id="ARBA00022801"/>
    </source>
</evidence>
<dbReference type="GO" id="GO:0042586">
    <property type="term" value="F:peptide deformylase activity"/>
    <property type="evidence" value="ECO:0007669"/>
    <property type="project" value="UniProtKB-UniRule"/>
</dbReference>
<dbReference type="GO" id="GO:0046872">
    <property type="term" value="F:metal ion binding"/>
    <property type="evidence" value="ECO:0007669"/>
    <property type="project" value="UniProtKB-KW"/>
</dbReference>
<comment type="similarity">
    <text evidence="1 6">Belongs to the polypeptide deformylase family.</text>
</comment>
<evidence type="ECO:0000256" key="4">
    <source>
        <dbReference type="ARBA" id="ARBA00022917"/>
    </source>
</evidence>
<dbReference type="Gene3D" id="3.90.45.10">
    <property type="entry name" value="Peptide deformylase"/>
    <property type="match status" value="1"/>
</dbReference>
<dbReference type="EMBL" id="CP050313">
    <property type="protein sequence ID" value="QIR15560.1"/>
    <property type="molecule type" value="Genomic_DNA"/>
</dbReference>
<dbReference type="NCBIfam" id="TIGR00079">
    <property type="entry name" value="pept_deformyl"/>
    <property type="match status" value="1"/>
</dbReference>
<sequence>MSNSGLMPIATTGDAILTKAAIAVTVFDDELAKLAEKMMLTMTTANGVGIAAPQVFSPLAMFIMASKPNARYPLAPRMEPVVVVNPRIINTSEHMECAEEGCLSIPSKRLSIWRHQQITVQYQNIAGKVIHQALDGFVARIFQHEYDHLQGITLLERSQMPEQTVMLM</sequence>
<comment type="function">
    <text evidence="6">Removes the formyl group from the N-terminal Met of newly synthesized proteins. Requires at least a dipeptide for an efficient rate of reaction. N-terminal L-methionine is a prerequisite for activity but the enzyme has broad specificity at other positions.</text>
</comment>
<feature type="binding site" evidence="6">
    <location>
        <position position="144"/>
    </location>
    <ligand>
        <name>Fe cation</name>
        <dbReference type="ChEBI" id="CHEBI:24875"/>
    </ligand>
</feature>
<dbReference type="SUPFAM" id="SSF56420">
    <property type="entry name" value="Peptide deformylase"/>
    <property type="match status" value="1"/>
</dbReference>
<dbReference type="RefSeq" id="WP_167679416.1">
    <property type="nucleotide sequence ID" value="NZ_CP050313.1"/>
</dbReference>
<evidence type="ECO:0000256" key="1">
    <source>
        <dbReference type="ARBA" id="ARBA00010759"/>
    </source>
</evidence>
<comment type="cofactor">
    <cofactor evidence="6">
        <name>Fe(2+)</name>
        <dbReference type="ChEBI" id="CHEBI:29033"/>
    </cofactor>
    <text evidence="6">Binds 1 Fe(2+) ion.</text>
</comment>
<feature type="active site" evidence="6">
    <location>
        <position position="145"/>
    </location>
</feature>
<dbReference type="PANTHER" id="PTHR10458:SF21">
    <property type="entry name" value="PEPTIDE DEFORMYLASE"/>
    <property type="match status" value="1"/>
</dbReference>
<organism evidence="7 8">
    <name type="scientific">Shewanella aestuarii</name>
    <dbReference type="NCBI Taxonomy" id="1028752"/>
    <lineage>
        <taxon>Bacteria</taxon>
        <taxon>Pseudomonadati</taxon>
        <taxon>Pseudomonadota</taxon>
        <taxon>Gammaproteobacteria</taxon>
        <taxon>Alteromonadales</taxon>
        <taxon>Shewanellaceae</taxon>
        <taxon>Shewanella</taxon>
    </lineage>
</organism>
<dbReference type="Proteomes" id="UP000502608">
    <property type="component" value="Chromosome"/>
</dbReference>
<dbReference type="InterPro" id="IPR036821">
    <property type="entry name" value="Peptide_deformylase_sf"/>
</dbReference>
<accession>A0A6G9QLV2</accession>
<dbReference type="AlphaFoldDB" id="A0A6G9QLV2"/>
<keyword evidence="4 6" id="KW-0648">Protein biosynthesis</keyword>
<keyword evidence="2 6" id="KW-0479">Metal-binding</keyword>
<keyword evidence="5 6" id="KW-0408">Iron</keyword>
<evidence type="ECO:0000313" key="7">
    <source>
        <dbReference type="EMBL" id="QIR15560.1"/>
    </source>
</evidence>
<evidence type="ECO:0000256" key="6">
    <source>
        <dbReference type="HAMAP-Rule" id="MF_00163"/>
    </source>
</evidence>
<feature type="binding site" evidence="6">
    <location>
        <position position="102"/>
    </location>
    <ligand>
        <name>Fe cation</name>
        <dbReference type="ChEBI" id="CHEBI:24875"/>
    </ligand>
</feature>
<dbReference type="HAMAP" id="MF_00163">
    <property type="entry name" value="Pep_deformylase"/>
    <property type="match status" value="1"/>
</dbReference>
<evidence type="ECO:0000256" key="2">
    <source>
        <dbReference type="ARBA" id="ARBA00022723"/>
    </source>
</evidence>
<gene>
    <name evidence="6 7" type="primary">def</name>
    <name evidence="7" type="ORF">HBH39_14590</name>
</gene>
<feature type="binding site" evidence="6">
    <location>
        <position position="148"/>
    </location>
    <ligand>
        <name>Fe cation</name>
        <dbReference type="ChEBI" id="CHEBI:24875"/>
    </ligand>
</feature>
<dbReference type="GO" id="GO:0006412">
    <property type="term" value="P:translation"/>
    <property type="evidence" value="ECO:0007669"/>
    <property type="project" value="UniProtKB-UniRule"/>
</dbReference>
<evidence type="ECO:0000256" key="5">
    <source>
        <dbReference type="ARBA" id="ARBA00023004"/>
    </source>
</evidence>
<protein>
    <recommendedName>
        <fullName evidence="6">Peptide deformylase</fullName>
        <shortName evidence="6">PDF</shortName>
        <ecNumber evidence="6">3.5.1.88</ecNumber>
    </recommendedName>
    <alternativeName>
        <fullName evidence="6">Polypeptide deformylase</fullName>
    </alternativeName>
</protein>
<comment type="catalytic activity">
    <reaction evidence="6">
        <text>N-terminal N-formyl-L-methionyl-[peptide] + H2O = N-terminal L-methionyl-[peptide] + formate</text>
        <dbReference type="Rhea" id="RHEA:24420"/>
        <dbReference type="Rhea" id="RHEA-COMP:10639"/>
        <dbReference type="Rhea" id="RHEA-COMP:10640"/>
        <dbReference type="ChEBI" id="CHEBI:15377"/>
        <dbReference type="ChEBI" id="CHEBI:15740"/>
        <dbReference type="ChEBI" id="CHEBI:49298"/>
        <dbReference type="ChEBI" id="CHEBI:64731"/>
        <dbReference type="EC" id="3.5.1.88"/>
    </reaction>
</comment>
<dbReference type="CDD" id="cd00487">
    <property type="entry name" value="Pep_deformylase"/>
    <property type="match status" value="1"/>
</dbReference>
<name>A0A6G9QLV2_9GAMM</name>
<dbReference type="PANTHER" id="PTHR10458">
    <property type="entry name" value="PEPTIDE DEFORMYLASE"/>
    <property type="match status" value="1"/>
</dbReference>
<reference evidence="7 8" key="1">
    <citation type="submission" date="2020-03" db="EMBL/GenBank/DDBJ databases">
        <title>Complete genome sequence of Shewanella sp.</title>
        <authorList>
            <person name="Kim Y.-S."/>
            <person name="Kim S.-J."/>
            <person name="Jung H.-K."/>
            <person name="Kim K.-H."/>
        </authorList>
    </citation>
    <scope>NUCLEOTIDE SEQUENCE [LARGE SCALE GENOMIC DNA]</scope>
    <source>
        <strain evidence="7 8">PN3F2</strain>
    </source>
</reference>
<dbReference type="InterPro" id="IPR023635">
    <property type="entry name" value="Peptide_deformylase"/>
</dbReference>
<evidence type="ECO:0000313" key="8">
    <source>
        <dbReference type="Proteomes" id="UP000502608"/>
    </source>
</evidence>
<dbReference type="PIRSF" id="PIRSF004749">
    <property type="entry name" value="Pep_def"/>
    <property type="match status" value="1"/>
</dbReference>
<dbReference type="PRINTS" id="PR01576">
    <property type="entry name" value="PDEFORMYLASE"/>
</dbReference>
<dbReference type="Pfam" id="PF01327">
    <property type="entry name" value="Pep_deformylase"/>
    <property type="match status" value="1"/>
</dbReference>